<dbReference type="PANTHER" id="PTHR47371:SF3">
    <property type="entry name" value="PHOSPHOGLYCEROL TRANSFERASE I"/>
    <property type="match status" value="1"/>
</dbReference>
<dbReference type="EMBL" id="CP101637">
    <property type="protein sequence ID" value="WMT79768.1"/>
    <property type="molecule type" value="Genomic_DNA"/>
</dbReference>
<feature type="transmembrane region" description="Helical" evidence="7">
    <location>
        <begin position="52"/>
        <end position="71"/>
    </location>
</feature>
<feature type="transmembrane region" description="Helical" evidence="7">
    <location>
        <begin position="125"/>
        <end position="146"/>
    </location>
</feature>
<dbReference type="Gene3D" id="3.40.720.10">
    <property type="entry name" value="Alkaline Phosphatase, subunit A"/>
    <property type="match status" value="1"/>
</dbReference>
<dbReference type="CDD" id="cd16015">
    <property type="entry name" value="LTA_synthase"/>
    <property type="match status" value="1"/>
</dbReference>
<reference evidence="9 10" key="1">
    <citation type="submission" date="2022-07" db="EMBL/GenBank/DDBJ databases">
        <title>Genome sequence of Terrisporobacter mayombei DSM6539.</title>
        <authorList>
            <person name="Boeer T."/>
            <person name="Bengelsdorf F.R."/>
            <person name="Daniel R."/>
            <person name="Poehlein A."/>
        </authorList>
    </citation>
    <scope>NUCLEOTIDE SEQUENCE [LARGE SCALE GENOMIC DNA]</scope>
    <source>
        <strain evidence="9 10">DSM 6539</strain>
    </source>
</reference>
<dbReference type="SUPFAM" id="SSF53649">
    <property type="entry name" value="Alkaline phosphatase-like"/>
    <property type="match status" value="1"/>
</dbReference>
<evidence type="ECO:0000256" key="4">
    <source>
        <dbReference type="ARBA" id="ARBA00022692"/>
    </source>
</evidence>
<organism evidence="9 10">
    <name type="scientific">Terrisporobacter mayombei</name>
    <dbReference type="NCBI Taxonomy" id="1541"/>
    <lineage>
        <taxon>Bacteria</taxon>
        <taxon>Bacillati</taxon>
        <taxon>Bacillota</taxon>
        <taxon>Clostridia</taxon>
        <taxon>Peptostreptococcales</taxon>
        <taxon>Peptostreptococcaceae</taxon>
        <taxon>Terrisporobacter</taxon>
    </lineage>
</organism>
<evidence type="ECO:0000256" key="6">
    <source>
        <dbReference type="ARBA" id="ARBA00023136"/>
    </source>
</evidence>
<keyword evidence="3" id="KW-1003">Cell membrane</keyword>
<keyword evidence="6 7" id="KW-0472">Membrane</keyword>
<feature type="transmembrane region" description="Helical" evidence="7">
    <location>
        <begin position="78"/>
        <end position="97"/>
    </location>
</feature>
<name>A0ABY9PWZ1_9FIRM</name>
<evidence type="ECO:0000313" key="10">
    <source>
        <dbReference type="Proteomes" id="UP001235030"/>
    </source>
</evidence>
<keyword evidence="10" id="KW-1185">Reference proteome</keyword>
<dbReference type="InterPro" id="IPR050448">
    <property type="entry name" value="OpgB/LTA_synthase_biosynth"/>
</dbReference>
<evidence type="ECO:0000313" key="9">
    <source>
        <dbReference type="EMBL" id="WMT79768.1"/>
    </source>
</evidence>
<evidence type="ECO:0000256" key="3">
    <source>
        <dbReference type="ARBA" id="ARBA00022475"/>
    </source>
</evidence>
<comment type="pathway">
    <text evidence="2">Cell wall biogenesis; lipoteichoic acid biosynthesis.</text>
</comment>
<feature type="transmembrane region" description="Helical" evidence="7">
    <location>
        <begin position="20"/>
        <end position="37"/>
    </location>
</feature>
<evidence type="ECO:0000256" key="5">
    <source>
        <dbReference type="ARBA" id="ARBA00022989"/>
    </source>
</evidence>
<feature type="transmembrane region" description="Helical" evidence="7">
    <location>
        <begin position="158"/>
        <end position="175"/>
    </location>
</feature>
<feature type="domain" description="Sulfatase N-terminal" evidence="8">
    <location>
        <begin position="247"/>
        <end position="531"/>
    </location>
</feature>
<accession>A0ABY9PWZ1</accession>
<evidence type="ECO:0000256" key="7">
    <source>
        <dbReference type="SAM" id="Phobius"/>
    </source>
</evidence>
<dbReference type="Pfam" id="PF00884">
    <property type="entry name" value="Sulfatase"/>
    <property type="match status" value="1"/>
</dbReference>
<protein>
    <recommendedName>
        <fullName evidence="8">Sulfatase N-terminal domain-containing protein</fullName>
    </recommendedName>
</protein>
<dbReference type="InterPro" id="IPR017850">
    <property type="entry name" value="Alkaline_phosphatase_core_sf"/>
</dbReference>
<dbReference type="PANTHER" id="PTHR47371">
    <property type="entry name" value="LIPOTEICHOIC ACID SYNTHASE"/>
    <property type="match status" value="1"/>
</dbReference>
<evidence type="ECO:0000256" key="2">
    <source>
        <dbReference type="ARBA" id="ARBA00004936"/>
    </source>
</evidence>
<dbReference type="InterPro" id="IPR000917">
    <property type="entry name" value="Sulfatase_N"/>
</dbReference>
<keyword evidence="5 7" id="KW-1133">Transmembrane helix</keyword>
<sequence>MKNDIKGHFRINKKSIKEVLIWLIGGFFLLLITEYLLRGELRYVKLLVLNKPGVFLVNYMLILLLTSLIFILKRKKTFYFLLSFIIVTISGVSRYLFTVRGVPFTFSDVYSIGEGLEIAENYVTLPMIIGILIFIVMVIGITIYLFKKEKNNKRITSLTNLVLVLILFISFPIITNTQYDKGNMGYMRWDITSSYKRNGYIFSTIESAVKYIRVKPEGYSKSAIEEIRTKVNEKEKEDNRKLNSDKPNMIFIQLESFMDPTKIKEANFSEDPIPNFRKVCDKNKGYMASVPTTGGGTVRTEYEVMTGNNIDYLTPGEIPYNTILKGKFYNSIATTLKSQGYKAHAIHNFQGNFYMRNNAYEKLGFDTFTSIEYMNDYDKNERGWVKDQVLTKYIKKALDSTDGSDLVYTISVQGHSAYPGDASKLYDFPIKVKGNLSDVDKNQLCYYVNQLKETDNFIGDVMEMVDNSHEDTLVVLYSDHMPALNLFLKEDFYLNTYKAPLAFYSNYKIDNYNFDNTESYNIASMAMELAGLKYGPMEKFRTYLKNDKNFEKYEELLEYDILFGQNYYLTHDEKPKKNSMQMGLDNVTISYLEHEKDSILIKGSNFTENSSAYINNKKMDTTFVDDKTLKIKEVDKGHTLVVKQLGRNDGLLSESNSISLLQIKMAMN</sequence>
<evidence type="ECO:0000256" key="1">
    <source>
        <dbReference type="ARBA" id="ARBA00004651"/>
    </source>
</evidence>
<evidence type="ECO:0000259" key="8">
    <source>
        <dbReference type="Pfam" id="PF00884"/>
    </source>
</evidence>
<gene>
    <name evidence="9" type="ORF">TEMA_00350</name>
</gene>
<dbReference type="RefSeq" id="WP_228106254.1">
    <property type="nucleotide sequence ID" value="NZ_CP101637.1"/>
</dbReference>
<comment type="subcellular location">
    <subcellularLocation>
        <location evidence="1">Cell membrane</location>
        <topology evidence="1">Multi-pass membrane protein</topology>
    </subcellularLocation>
</comment>
<dbReference type="Proteomes" id="UP001235030">
    <property type="component" value="Chromosome"/>
</dbReference>
<proteinExistence type="predicted"/>
<keyword evidence="4 7" id="KW-0812">Transmembrane</keyword>